<dbReference type="InterPro" id="IPR000209">
    <property type="entry name" value="Peptidase_S8/S53_dom"/>
</dbReference>
<keyword evidence="2 5" id="KW-0645">Protease</keyword>
<evidence type="ECO:0000313" key="8">
    <source>
        <dbReference type="EMBL" id="TDR40404.1"/>
    </source>
</evidence>
<dbReference type="InterPro" id="IPR022398">
    <property type="entry name" value="Peptidase_S8_His-AS"/>
</dbReference>
<dbReference type="InterPro" id="IPR050131">
    <property type="entry name" value="Peptidase_S8_subtilisin-like"/>
</dbReference>
<dbReference type="PROSITE" id="PS00138">
    <property type="entry name" value="SUBTILASE_SER"/>
    <property type="match status" value="1"/>
</dbReference>
<sequence length="537" mass="57901">MAAEFALGLAVSDAEAQARDERVTEFLKQMSLRQARRQQETSGLVVVQVASETPRNSPEVAAITNLEEDAGGAGLQSMSRGNRMNFSKPALRSRIVRGDTRQVAEIQRKFPSIEVAPVAMLYPQTFLPLASELDRWIYRPAQGAALRRLQVSVNDSEGKPVKDVKVRAYVNYSSDLHYAAVTNRRGKALLEIEKGLHDYIILLAAEPDHSYWSSFEANIQLSAADKQFQLQLQPIVPDEFMLLSHYARYDEQAGGGVTVAVIDSGVGPHEDITVAGGYCPVTGEVSSDFSDNGLGHGTHVAGIIAARRGANTNVYGLAPACTLLSYRVFPRRGGALDKDATMASSLDVAGALERAIAAECDIVNISLGSFDEMLEVKPLLQQAWNSGIVIFAATGNDGRDYSRYPACYEPVLGVAALGRHASFPEQCLAARLAKFWSRGGEFFAGFSNYGDSTRFIGPGVGVVSTYPGNKFSANSGTSMATPFTSGMAARLLSGNQRVRSMPRTAARAEAIVKLVTDLAREVGWGKAYEGYGIACHD</sequence>
<dbReference type="EMBL" id="SNZH01000013">
    <property type="protein sequence ID" value="TDR40404.1"/>
    <property type="molecule type" value="Genomic_DNA"/>
</dbReference>
<gene>
    <name evidence="8" type="ORF">DFR29_113104</name>
</gene>
<dbReference type="PANTHER" id="PTHR43806">
    <property type="entry name" value="PEPTIDASE S8"/>
    <property type="match status" value="1"/>
</dbReference>
<proteinExistence type="inferred from homology"/>
<dbReference type="InterPro" id="IPR036852">
    <property type="entry name" value="Peptidase_S8/S53_dom_sf"/>
</dbReference>
<keyword evidence="4 5" id="KW-0720">Serine protease</keyword>
<evidence type="ECO:0000259" key="7">
    <source>
        <dbReference type="Pfam" id="PF00082"/>
    </source>
</evidence>
<organism evidence="8 9">
    <name type="scientific">Tahibacter aquaticus</name>
    <dbReference type="NCBI Taxonomy" id="520092"/>
    <lineage>
        <taxon>Bacteria</taxon>
        <taxon>Pseudomonadati</taxon>
        <taxon>Pseudomonadota</taxon>
        <taxon>Gammaproteobacteria</taxon>
        <taxon>Lysobacterales</taxon>
        <taxon>Rhodanobacteraceae</taxon>
        <taxon>Tahibacter</taxon>
    </lineage>
</organism>
<dbReference type="GO" id="GO:0006508">
    <property type="term" value="P:proteolysis"/>
    <property type="evidence" value="ECO:0007669"/>
    <property type="project" value="UniProtKB-KW"/>
</dbReference>
<evidence type="ECO:0000256" key="1">
    <source>
        <dbReference type="ARBA" id="ARBA00011073"/>
    </source>
</evidence>
<feature type="domain" description="Peptidase S8/S53" evidence="7">
    <location>
        <begin position="254"/>
        <end position="509"/>
    </location>
</feature>
<dbReference type="PROSITE" id="PS00137">
    <property type="entry name" value="SUBTILASE_HIS"/>
    <property type="match status" value="1"/>
</dbReference>
<dbReference type="Proteomes" id="UP000295293">
    <property type="component" value="Unassembled WGS sequence"/>
</dbReference>
<dbReference type="PROSITE" id="PS00136">
    <property type="entry name" value="SUBTILASE_ASP"/>
    <property type="match status" value="1"/>
</dbReference>
<dbReference type="AlphaFoldDB" id="A0A4R6YRD3"/>
<keyword evidence="9" id="KW-1185">Reference proteome</keyword>
<dbReference type="PRINTS" id="PR00723">
    <property type="entry name" value="SUBTILISIN"/>
</dbReference>
<feature type="active site" description="Charge relay system" evidence="5">
    <location>
        <position position="263"/>
    </location>
</feature>
<dbReference type="SUPFAM" id="SSF52743">
    <property type="entry name" value="Subtilisin-like"/>
    <property type="match status" value="1"/>
</dbReference>
<evidence type="ECO:0000256" key="3">
    <source>
        <dbReference type="ARBA" id="ARBA00022801"/>
    </source>
</evidence>
<evidence type="ECO:0000256" key="2">
    <source>
        <dbReference type="ARBA" id="ARBA00022670"/>
    </source>
</evidence>
<dbReference type="Pfam" id="PF00082">
    <property type="entry name" value="Peptidase_S8"/>
    <property type="match status" value="1"/>
</dbReference>
<name>A0A4R6YRD3_9GAMM</name>
<dbReference type="PROSITE" id="PS51892">
    <property type="entry name" value="SUBTILASE"/>
    <property type="match status" value="1"/>
</dbReference>
<reference evidence="8 9" key="1">
    <citation type="submission" date="2019-03" db="EMBL/GenBank/DDBJ databases">
        <title>Genomic Encyclopedia of Type Strains, Phase IV (KMG-IV): sequencing the most valuable type-strain genomes for metagenomic binning, comparative biology and taxonomic classification.</title>
        <authorList>
            <person name="Goeker M."/>
        </authorList>
    </citation>
    <scope>NUCLEOTIDE SEQUENCE [LARGE SCALE GENOMIC DNA]</scope>
    <source>
        <strain evidence="8 9">DSM 21667</strain>
    </source>
</reference>
<comment type="similarity">
    <text evidence="1 5 6">Belongs to the peptidase S8 family.</text>
</comment>
<dbReference type="InterPro" id="IPR023828">
    <property type="entry name" value="Peptidase_S8_Ser-AS"/>
</dbReference>
<dbReference type="InterPro" id="IPR015500">
    <property type="entry name" value="Peptidase_S8_subtilisin-rel"/>
</dbReference>
<feature type="active site" description="Charge relay system" evidence="5">
    <location>
        <position position="478"/>
    </location>
</feature>
<keyword evidence="3 5" id="KW-0378">Hydrolase</keyword>
<dbReference type="Gene3D" id="3.40.50.200">
    <property type="entry name" value="Peptidase S8/S53 domain"/>
    <property type="match status" value="1"/>
</dbReference>
<evidence type="ECO:0000313" key="9">
    <source>
        <dbReference type="Proteomes" id="UP000295293"/>
    </source>
</evidence>
<evidence type="ECO:0000256" key="6">
    <source>
        <dbReference type="RuleBase" id="RU003355"/>
    </source>
</evidence>
<feature type="active site" description="Charge relay system" evidence="5">
    <location>
        <position position="296"/>
    </location>
</feature>
<evidence type="ECO:0000256" key="5">
    <source>
        <dbReference type="PROSITE-ProRule" id="PRU01240"/>
    </source>
</evidence>
<dbReference type="GO" id="GO:0004252">
    <property type="term" value="F:serine-type endopeptidase activity"/>
    <property type="evidence" value="ECO:0007669"/>
    <property type="project" value="UniProtKB-UniRule"/>
</dbReference>
<dbReference type="InterPro" id="IPR023827">
    <property type="entry name" value="Peptidase_S8_Asp-AS"/>
</dbReference>
<accession>A0A4R6YRD3</accession>
<evidence type="ECO:0000256" key="4">
    <source>
        <dbReference type="ARBA" id="ARBA00022825"/>
    </source>
</evidence>
<comment type="caution">
    <text evidence="8">The sequence shown here is derived from an EMBL/GenBank/DDBJ whole genome shotgun (WGS) entry which is preliminary data.</text>
</comment>
<dbReference type="PANTHER" id="PTHR43806:SF11">
    <property type="entry name" value="CEREVISIN-RELATED"/>
    <property type="match status" value="1"/>
</dbReference>
<protein>
    <submittedName>
        <fullName evidence="8">Subtilisin</fullName>
    </submittedName>
</protein>